<keyword evidence="1" id="KW-0805">Transcription regulation</keyword>
<sequence length="115" mass="12968">MTRRDTYVCGIDAAIDVVGGKWKVLILWALHAEGTCRFGQLKREIPGVTEKVLTSHLRELEADGIVRREVYEERVPRVEYSLTPLGASLNEALEPLGAWGRAHLLPQDHHDRRSA</sequence>
<keyword evidence="3" id="KW-0804">Transcription</keyword>
<accession>A0ABP5IAV8</accession>
<dbReference type="Proteomes" id="UP001500016">
    <property type="component" value="Unassembled WGS sequence"/>
</dbReference>
<protein>
    <submittedName>
        <fullName evidence="5">Helix-turn-helix domain-containing protein</fullName>
    </submittedName>
</protein>
<organism evidence="5 6">
    <name type="scientific">Streptomyces albiaxialis</name>
    <dbReference type="NCBI Taxonomy" id="329523"/>
    <lineage>
        <taxon>Bacteria</taxon>
        <taxon>Bacillati</taxon>
        <taxon>Actinomycetota</taxon>
        <taxon>Actinomycetes</taxon>
        <taxon>Kitasatosporales</taxon>
        <taxon>Streptomycetaceae</taxon>
        <taxon>Streptomyces</taxon>
    </lineage>
</organism>
<dbReference type="PANTHER" id="PTHR33204:SF29">
    <property type="entry name" value="TRANSCRIPTIONAL REGULATOR"/>
    <property type="match status" value="1"/>
</dbReference>
<evidence type="ECO:0000256" key="2">
    <source>
        <dbReference type="ARBA" id="ARBA00023125"/>
    </source>
</evidence>
<name>A0ABP5IAV8_9ACTN</name>
<evidence type="ECO:0000256" key="3">
    <source>
        <dbReference type="ARBA" id="ARBA00023163"/>
    </source>
</evidence>
<keyword evidence="2" id="KW-0238">DNA-binding</keyword>
<dbReference type="InterPro" id="IPR036390">
    <property type="entry name" value="WH_DNA-bd_sf"/>
</dbReference>
<evidence type="ECO:0000313" key="5">
    <source>
        <dbReference type="EMBL" id="GAA2095002.1"/>
    </source>
</evidence>
<keyword evidence="6" id="KW-1185">Reference proteome</keyword>
<feature type="domain" description="HTH hxlR-type" evidence="4">
    <location>
        <begin position="9"/>
        <end position="108"/>
    </location>
</feature>
<evidence type="ECO:0000313" key="6">
    <source>
        <dbReference type="Proteomes" id="UP001500016"/>
    </source>
</evidence>
<dbReference type="InterPro" id="IPR002577">
    <property type="entry name" value="HTH_HxlR"/>
</dbReference>
<dbReference type="InterPro" id="IPR036388">
    <property type="entry name" value="WH-like_DNA-bd_sf"/>
</dbReference>
<evidence type="ECO:0000256" key="1">
    <source>
        <dbReference type="ARBA" id="ARBA00023015"/>
    </source>
</evidence>
<dbReference type="EMBL" id="BAAAPE010000016">
    <property type="protein sequence ID" value="GAA2095002.1"/>
    <property type="molecule type" value="Genomic_DNA"/>
</dbReference>
<dbReference type="PROSITE" id="PS51118">
    <property type="entry name" value="HTH_HXLR"/>
    <property type="match status" value="1"/>
</dbReference>
<proteinExistence type="predicted"/>
<dbReference type="Pfam" id="PF01638">
    <property type="entry name" value="HxlR"/>
    <property type="match status" value="1"/>
</dbReference>
<evidence type="ECO:0000259" key="4">
    <source>
        <dbReference type="PROSITE" id="PS51118"/>
    </source>
</evidence>
<gene>
    <name evidence="5" type="ORF">GCM10009801_63500</name>
</gene>
<dbReference type="Gene3D" id="1.10.10.10">
    <property type="entry name" value="Winged helix-like DNA-binding domain superfamily/Winged helix DNA-binding domain"/>
    <property type="match status" value="1"/>
</dbReference>
<dbReference type="SUPFAM" id="SSF46785">
    <property type="entry name" value="Winged helix' DNA-binding domain"/>
    <property type="match status" value="1"/>
</dbReference>
<dbReference type="RefSeq" id="WP_344533126.1">
    <property type="nucleotide sequence ID" value="NZ_BAAAPE010000016.1"/>
</dbReference>
<dbReference type="PANTHER" id="PTHR33204">
    <property type="entry name" value="TRANSCRIPTIONAL REGULATOR, MARR FAMILY"/>
    <property type="match status" value="1"/>
</dbReference>
<comment type="caution">
    <text evidence="5">The sequence shown here is derived from an EMBL/GenBank/DDBJ whole genome shotgun (WGS) entry which is preliminary data.</text>
</comment>
<reference evidence="6" key="1">
    <citation type="journal article" date="2019" name="Int. J. Syst. Evol. Microbiol.">
        <title>The Global Catalogue of Microorganisms (GCM) 10K type strain sequencing project: providing services to taxonomists for standard genome sequencing and annotation.</title>
        <authorList>
            <consortium name="The Broad Institute Genomics Platform"/>
            <consortium name="The Broad Institute Genome Sequencing Center for Infectious Disease"/>
            <person name="Wu L."/>
            <person name="Ma J."/>
        </authorList>
    </citation>
    <scope>NUCLEOTIDE SEQUENCE [LARGE SCALE GENOMIC DNA]</scope>
    <source>
        <strain evidence="6">JCM 15478</strain>
    </source>
</reference>